<feature type="binding site" evidence="17">
    <location>
        <position position="201"/>
    </location>
    <ligand>
        <name>substrate</name>
    </ligand>
</feature>
<evidence type="ECO:0000256" key="2">
    <source>
        <dbReference type="ARBA" id="ARBA00004882"/>
    </source>
</evidence>
<dbReference type="OrthoDB" id="9800865at2"/>
<comment type="pathway">
    <text evidence="3 15">Cofactor biosynthesis; riboflavin biosynthesis; 5-amino-6-(D-ribitylamino)uracil from GTP: step 3/4.</text>
</comment>
<feature type="binding site" evidence="17">
    <location>
        <position position="185"/>
    </location>
    <ligand>
        <name>substrate</name>
    </ligand>
</feature>
<comment type="similarity">
    <text evidence="4 15">In the N-terminal section; belongs to the cytidine and deoxycytidylate deaminase family.</text>
</comment>
<dbReference type="InterPro" id="IPR004794">
    <property type="entry name" value="Eubact_RibD"/>
</dbReference>
<gene>
    <name evidence="20" type="primary">ribD</name>
    <name evidence="20" type="ORF">CL176_01250</name>
</gene>
<feature type="binding site" evidence="17">
    <location>
        <position position="217"/>
    </location>
    <ligand>
        <name>NADP(+)</name>
        <dbReference type="ChEBI" id="CHEBI:58349"/>
    </ligand>
</feature>
<feature type="binding site" evidence="17">
    <location>
        <position position="313"/>
    </location>
    <ligand>
        <name>substrate</name>
    </ligand>
</feature>
<dbReference type="AlphaFoldDB" id="A0A347WI43"/>
<dbReference type="NCBIfam" id="TIGR00326">
    <property type="entry name" value="eubact_ribD"/>
    <property type="match status" value="1"/>
</dbReference>
<proteinExistence type="inferred from homology"/>
<evidence type="ECO:0000256" key="6">
    <source>
        <dbReference type="ARBA" id="ARBA00022619"/>
    </source>
</evidence>
<comment type="cofactor">
    <cofactor evidence="15 18">
        <name>Zn(2+)</name>
        <dbReference type="ChEBI" id="CHEBI:29105"/>
    </cofactor>
    <text evidence="15 18">Binds 1 zinc ion.</text>
</comment>
<dbReference type="PANTHER" id="PTHR38011:SF7">
    <property type="entry name" value="2,5-DIAMINO-6-RIBOSYLAMINO-4(3H)-PYRIMIDINONE 5'-PHOSPHATE REDUCTASE"/>
    <property type="match status" value="1"/>
</dbReference>
<comment type="similarity">
    <text evidence="5 15">In the C-terminal section; belongs to the HTP reductase family.</text>
</comment>
<feature type="binding site" evidence="17">
    <location>
        <position position="171"/>
    </location>
    <ligand>
        <name>NADP(+)</name>
        <dbReference type="ChEBI" id="CHEBI:58349"/>
    </ligand>
</feature>
<dbReference type="Pfam" id="PF01872">
    <property type="entry name" value="RibD_C"/>
    <property type="match status" value="1"/>
</dbReference>
<keyword evidence="10 15" id="KW-0521">NADP</keyword>
<evidence type="ECO:0000256" key="13">
    <source>
        <dbReference type="ARBA" id="ARBA00049861"/>
    </source>
</evidence>
<keyword evidence="6 15" id="KW-0686">Riboflavin biosynthesis</keyword>
<dbReference type="KEGG" id="abae:CL176_01250"/>
<evidence type="ECO:0000256" key="8">
    <source>
        <dbReference type="ARBA" id="ARBA00022801"/>
    </source>
</evidence>
<dbReference type="SUPFAM" id="SSF53597">
    <property type="entry name" value="Dihydrofolate reductase-like"/>
    <property type="match status" value="1"/>
</dbReference>
<evidence type="ECO:0000256" key="17">
    <source>
        <dbReference type="PIRSR" id="PIRSR006769-2"/>
    </source>
</evidence>
<keyword evidence="12" id="KW-0511">Multifunctional enzyme</keyword>
<feature type="active site" description="Proton donor" evidence="16">
    <location>
        <position position="64"/>
    </location>
</feature>
<evidence type="ECO:0000256" key="1">
    <source>
        <dbReference type="ARBA" id="ARBA00002151"/>
    </source>
</evidence>
<dbReference type="Gene3D" id="3.40.140.10">
    <property type="entry name" value="Cytidine Deaminase, domain 2"/>
    <property type="match status" value="1"/>
</dbReference>
<dbReference type="GO" id="GO:0050661">
    <property type="term" value="F:NADP binding"/>
    <property type="evidence" value="ECO:0007669"/>
    <property type="project" value="InterPro"/>
</dbReference>
<feature type="binding site" evidence="18">
    <location>
        <position position="62"/>
    </location>
    <ligand>
        <name>Zn(2+)</name>
        <dbReference type="ChEBI" id="CHEBI:29105"/>
        <note>catalytic</note>
    </ligand>
</feature>
<dbReference type="GO" id="GO:0008835">
    <property type="term" value="F:diaminohydroxyphosphoribosylaminopyrimidine deaminase activity"/>
    <property type="evidence" value="ECO:0007669"/>
    <property type="project" value="UniProtKB-EC"/>
</dbReference>
<evidence type="ECO:0000256" key="16">
    <source>
        <dbReference type="PIRSR" id="PIRSR006769-1"/>
    </source>
</evidence>
<dbReference type="PROSITE" id="PS51747">
    <property type="entry name" value="CYT_DCMP_DEAMINASES_2"/>
    <property type="match status" value="1"/>
</dbReference>
<dbReference type="GO" id="GO:0009231">
    <property type="term" value="P:riboflavin biosynthetic process"/>
    <property type="evidence" value="ECO:0007669"/>
    <property type="project" value="UniProtKB-UniPathway"/>
</dbReference>
<evidence type="ECO:0000256" key="12">
    <source>
        <dbReference type="ARBA" id="ARBA00023268"/>
    </source>
</evidence>
<dbReference type="InterPro" id="IPR011549">
    <property type="entry name" value="RibD_C"/>
</dbReference>
<dbReference type="SUPFAM" id="SSF53927">
    <property type="entry name" value="Cytidine deaminase-like"/>
    <property type="match status" value="1"/>
</dbReference>
<dbReference type="EC" id="1.1.1.193" evidence="15"/>
<feature type="domain" description="CMP/dCMP-type deaminase" evidence="19">
    <location>
        <begin position="13"/>
        <end position="140"/>
    </location>
</feature>
<dbReference type="FunFam" id="3.40.140.10:FF:000025">
    <property type="entry name" value="Riboflavin biosynthesis protein RibD"/>
    <property type="match status" value="1"/>
</dbReference>
<dbReference type="GO" id="GO:0008270">
    <property type="term" value="F:zinc ion binding"/>
    <property type="evidence" value="ECO:0007669"/>
    <property type="project" value="InterPro"/>
</dbReference>
<comment type="catalytic activity">
    <reaction evidence="13 15">
        <text>5-amino-6-(5-phospho-D-ribitylamino)uracil + NADP(+) = 5-amino-6-(5-phospho-D-ribosylamino)uracil + NADPH + H(+)</text>
        <dbReference type="Rhea" id="RHEA:17845"/>
        <dbReference type="ChEBI" id="CHEBI:15378"/>
        <dbReference type="ChEBI" id="CHEBI:57783"/>
        <dbReference type="ChEBI" id="CHEBI:58349"/>
        <dbReference type="ChEBI" id="CHEBI:58421"/>
        <dbReference type="ChEBI" id="CHEBI:58453"/>
        <dbReference type="EC" id="1.1.1.193"/>
    </reaction>
</comment>
<dbReference type="Gene3D" id="3.40.430.10">
    <property type="entry name" value="Dihydrofolate Reductase, subunit A"/>
    <property type="match status" value="1"/>
</dbReference>
<dbReference type="GO" id="GO:0008703">
    <property type="term" value="F:5-amino-6-(5-phosphoribosylamino)uracil reductase activity"/>
    <property type="evidence" value="ECO:0007669"/>
    <property type="project" value="UniProtKB-EC"/>
</dbReference>
<dbReference type="InterPro" id="IPR016192">
    <property type="entry name" value="APOBEC/CMP_deaminase_Zn-bd"/>
</dbReference>
<comment type="catalytic activity">
    <reaction evidence="14 15">
        <text>2,5-diamino-6-hydroxy-4-(5-phosphoribosylamino)-pyrimidine + H2O + H(+) = 5-amino-6-(5-phospho-D-ribosylamino)uracil + NH4(+)</text>
        <dbReference type="Rhea" id="RHEA:21868"/>
        <dbReference type="ChEBI" id="CHEBI:15377"/>
        <dbReference type="ChEBI" id="CHEBI:15378"/>
        <dbReference type="ChEBI" id="CHEBI:28938"/>
        <dbReference type="ChEBI" id="CHEBI:58453"/>
        <dbReference type="ChEBI" id="CHEBI:58614"/>
        <dbReference type="EC" id="3.5.4.26"/>
    </reaction>
</comment>
<evidence type="ECO:0000256" key="11">
    <source>
        <dbReference type="ARBA" id="ARBA00023002"/>
    </source>
</evidence>
<feature type="binding site" evidence="17">
    <location>
        <position position="224"/>
    </location>
    <ligand>
        <name>substrate</name>
    </ligand>
</feature>
<feature type="binding site" evidence="18">
    <location>
        <position position="101"/>
    </location>
    <ligand>
        <name>Zn(2+)</name>
        <dbReference type="ChEBI" id="CHEBI:29105"/>
        <note>catalytic</note>
    </ligand>
</feature>
<dbReference type="InterPro" id="IPR024072">
    <property type="entry name" value="DHFR-like_dom_sf"/>
</dbReference>
<dbReference type="NCBIfam" id="TIGR00227">
    <property type="entry name" value="ribD_Cterm"/>
    <property type="match status" value="1"/>
</dbReference>
<reference evidence="20 21" key="1">
    <citation type="submission" date="2017-09" db="EMBL/GenBank/DDBJ databases">
        <title>Complete genome sequence of Oxytococcus suis strain ZY16052.</title>
        <authorList>
            <person name="Li F."/>
        </authorList>
    </citation>
    <scope>NUCLEOTIDE SEQUENCE [LARGE SCALE GENOMIC DNA]</scope>
    <source>
        <strain evidence="20 21">ZY16052</strain>
    </source>
</reference>
<evidence type="ECO:0000256" key="15">
    <source>
        <dbReference type="PIRNR" id="PIRNR006769"/>
    </source>
</evidence>
<evidence type="ECO:0000313" key="21">
    <source>
        <dbReference type="Proteomes" id="UP000263232"/>
    </source>
</evidence>
<dbReference type="InterPro" id="IPR002734">
    <property type="entry name" value="RibDG_C"/>
</dbReference>
<evidence type="ECO:0000256" key="5">
    <source>
        <dbReference type="ARBA" id="ARBA00007417"/>
    </source>
</evidence>
<sequence length="388" mass="41991">MRIVIGGFLLERNQDEQYMAYALKLAERGLGWTNPNPMVGAVIVAAGEVIGVGYHPRLGEGHAERQALADTVAKGHREQLAGATMYVTLEPCCHQGRTPPCTQAIIEAGIARVVVGALDSNVLVAGKGIQQLKEAGLTVDTGVFAKESRQLNRTFFHFNETGLPFVVMKYAMTLDGKIAAHTGHSQWVTGPVARQHVHRSRHAFQAIMVGVGTVIADDPLLNVRLEELSEPCHPIRVVCDSHLRTPLESRLVQSAKELPLIIATTVTNQAQQATYEAYGCQILTLPADDAGQVDLRSLMKELAKQGIISVYLEGGAQLNWSALKAGLVQEVHTYIAPKLVGGQDAPSAISGLGFGRMDEALGLRIRQIERLGEDIWIESEVTGCLQES</sequence>
<accession>A0A347WI43</accession>
<dbReference type="PANTHER" id="PTHR38011">
    <property type="entry name" value="DIHYDROFOLATE REDUCTASE FAMILY PROTEIN (AFU_ORTHOLOGUE AFUA_8G06820)"/>
    <property type="match status" value="1"/>
</dbReference>
<evidence type="ECO:0000256" key="7">
    <source>
        <dbReference type="ARBA" id="ARBA00022723"/>
    </source>
</evidence>
<evidence type="ECO:0000256" key="9">
    <source>
        <dbReference type="ARBA" id="ARBA00022833"/>
    </source>
</evidence>
<protein>
    <recommendedName>
        <fullName evidence="15">Riboflavin biosynthesis protein RibD</fullName>
    </recommendedName>
    <domain>
        <recommendedName>
            <fullName evidence="15">Diaminohydroxyphosphoribosylaminopyrimidine deaminase</fullName>
            <shortName evidence="15">DRAP deaminase</shortName>
            <ecNumber evidence="15">3.5.4.26</ecNumber>
        </recommendedName>
        <alternativeName>
            <fullName evidence="15">Riboflavin-specific deaminase</fullName>
        </alternativeName>
    </domain>
    <domain>
        <recommendedName>
            <fullName evidence="15">5-amino-6-(5-phosphoribosylamino)uracil reductase</fullName>
            <ecNumber evidence="15">1.1.1.193</ecNumber>
        </recommendedName>
        <alternativeName>
            <fullName evidence="15">HTP reductase</fullName>
        </alternativeName>
    </domain>
</protein>
<feature type="binding site" evidence="17">
    <location>
        <position position="241"/>
    </location>
    <ligand>
        <name>NADP(+)</name>
        <dbReference type="ChEBI" id="CHEBI:58349"/>
    </ligand>
</feature>
<name>A0A347WI43_9LACT</name>
<evidence type="ECO:0000256" key="4">
    <source>
        <dbReference type="ARBA" id="ARBA00005259"/>
    </source>
</evidence>
<evidence type="ECO:0000256" key="3">
    <source>
        <dbReference type="ARBA" id="ARBA00004910"/>
    </source>
</evidence>
<dbReference type="EMBL" id="CP023434">
    <property type="protein sequence ID" value="AXY24750.1"/>
    <property type="molecule type" value="Genomic_DNA"/>
</dbReference>
<feature type="binding site" evidence="18">
    <location>
        <position position="92"/>
    </location>
    <ligand>
        <name>Zn(2+)</name>
        <dbReference type="ChEBI" id="CHEBI:29105"/>
        <note>catalytic</note>
    </ligand>
</feature>
<comment type="pathway">
    <text evidence="2 15">Cofactor biosynthesis; riboflavin biosynthesis; 5-amino-6-(D-ribitylamino)uracil from GTP: step 2/4.</text>
</comment>
<keyword evidence="7 15" id="KW-0479">Metal-binding</keyword>
<evidence type="ECO:0000313" key="20">
    <source>
        <dbReference type="EMBL" id="AXY24750.1"/>
    </source>
</evidence>
<feature type="binding site" evidence="17">
    <location>
        <position position="213"/>
    </location>
    <ligand>
        <name>NADP(+)</name>
        <dbReference type="ChEBI" id="CHEBI:58349"/>
    </ligand>
</feature>
<dbReference type="InterPro" id="IPR050765">
    <property type="entry name" value="Riboflavin_Biosynth_HTPR"/>
</dbReference>
<evidence type="ECO:0000256" key="14">
    <source>
        <dbReference type="ARBA" id="ARBA00049886"/>
    </source>
</evidence>
<organism evidence="20 21">
    <name type="scientific">Suicoccus acidiformans</name>
    <dbReference type="NCBI Taxonomy" id="2036206"/>
    <lineage>
        <taxon>Bacteria</taxon>
        <taxon>Bacillati</taxon>
        <taxon>Bacillota</taxon>
        <taxon>Bacilli</taxon>
        <taxon>Lactobacillales</taxon>
        <taxon>Aerococcaceae</taxon>
        <taxon>Suicoccus</taxon>
    </lineage>
</organism>
<evidence type="ECO:0000256" key="10">
    <source>
        <dbReference type="ARBA" id="ARBA00022857"/>
    </source>
</evidence>
<dbReference type="Proteomes" id="UP000263232">
    <property type="component" value="Chromosome"/>
</dbReference>
<keyword evidence="11 15" id="KW-0560">Oxidoreductase</keyword>
<dbReference type="PIRSF" id="PIRSF006769">
    <property type="entry name" value="RibD"/>
    <property type="match status" value="1"/>
</dbReference>
<dbReference type="PROSITE" id="PS00903">
    <property type="entry name" value="CYT_DCMP_DEAMINASES_1"/>
    <property type="match status" value="1"/>
</dbReference>
<dbReference type="InterPro" id="IPR016193">
    <property type="entry name" value="Cytidine_deaminase-like"/>
</dbReference>
<evidence type="ECO:0000256" key="18">
    <source>
        <dbReference type="PIRSR" id="PIRSR006769-3"/>
    </source>
</evidence>
<feature type="binding site" evidence="17">
    <location>
        <begin position="315"/>
        <end position="321"/>
    </location>
    <ligand>
        <name>NADP(+)</name>
        <dbReference type="ChEBI" id="CHEBI:58349"/>
    </ligand>
</feature>
<keyword evidence="8 15" id="KW-0378">Hydrolase</keyword>
<dbReference type="InterPro" id="IPR002125">
    <property type="entry name" value="CMP_dCMP_dom"/>
</dbReference>
<feature type="binding site" evidence="17">
    <location>
        <position position="187"/>
    </location>
    <ligand>
        <name>NADP(+)</name>
        <dbReference type="ChEBI" id="CHEBI:58349"/>
    </ligand>
</feature>
<dbReference type="Pfam" id="PF00383">
    <property type="entry name" value="dCMP_cyt_deam_1"/>
    <property type="match status" value="1"/>
</dbReference>
<feature type="binding site" evidence="17">
    <location>
        <position position="221"/>
    </location>
    <ligand>
        <name>NADP(+)</name>
        <dbReference type="ChEBI" id="CHEBI:58349"/>
    </ligand>
</feature>
<dbReference type="EC" id="3.5.4.26" evidence="15"/>
<evidence type="ECO:0000259" key="19">
    <source>
        <dbReference type="PROSITE" id="PS51747"/>
    </source>
</evidence>
<keyword evidence="21" id="KW-1185">Reference proteome</keyword>
<comment type="function">
    <text evidence="1 15">Converts 2,5-diamino-6-(ribosylamino)-4(3h)-pyrimidinone 5'-phosphate into 5-amino-6-(ribosylamino)-2,4(1h,3h)-pyrimidinedione 5'-phosphate.</text>
</comment>
<dbReference type="RefSeq" id="WP_118989674.1">
    <property type="nucleotide sequence ID" value="NZ_CP023434.1"/>
</dbReference>
<keyword evidence="9 15" id="KW-0862">Zinc</keyword>
<dbReference type="CDD" id="cd01284">
    <property type="entry name" value="Riboflavin_deaminase-reductase"/>
    <property type="match status" value="1"/>
</dbReference>
<dbReference type="UniPathway" id="UPA00275">
    <property type="reaction ID" value="UER00401"/>
</dbReference>